<sequence>MTKFVDNWIERRINYSFVELGQEHYTIISEAQIVVVAKDMKPRSRKGKKQLIETRFFYNNARALAKIAKLEGSRRGVQVIPILFRDADDPSPNGEWANKRKSMLDGFEIEEVVNGVPMIPKPTSEAWILCALRENYQNCEKLENEKSSPDSKNLLKDQLEQHLGEQGTRSILNDKIDCGELDINKIVDMPSLNVFKERLDEVLDNLGVQRVQYR</sequence>
<evidence type="ECO:0000313" key="2">
    <source>
        <dbReference type="Proteomes" id="UP000631421"/>
    </source>
</evidence>
<dbReference type="AlphaFoldDB" id="A0A926UXN8"/>
<dbReference type="EMBL" id="JACJPY010000163">
    <property type="protein sequence ID" value="MBD2152848.1"/>
    <property type="molecule type" value="Genomic_DNA"/>
</dbReference>
<evidence type="ECO:0000313" key="1">
    <source>
        <dbReference type="EMBL" id="MBD2152848.1"/>
    </source>
</evidence>
<name>A0A926UXN8_9CYAN</name>
<protein>
    <submittedName>
        <fullName evidence="1">Uncharacterized protein</fullName>
    </submittedName>
</protein>
<comment type="caution">
    <text evidence="1">The sequence shown here is derived from an EMBL/GenBank/DDBJ whole genome shotgun (WGS) entry which is preliminary data.</text>
</comment>
<dbReference type="Proteomes" id="UP000631421">
    <property type="component" value="Unassembled WGS sequence"/>
</dbReference>
<dbReference type="RefSeq" id="WP_190353304.1">
    <property type="nucleotide sequence ID" value="NZ_JACJPY010000163.1"/>
</dbReference>
<accession>A0A926UXN8</accession>
<gene>
    <name evidence="1" type="ORF">H6F44_22445</name>
</gene>
<reference evidence="1 2" key="1">
    <citation type="journal article" date="2015" name="ISME J.">
        <title>Draft Genome Sequence of Streptomyces incarnatus NRRL8089, which Produces the Nucleoside Antibiotic Sinefungin.</title>
        <authorList>
            <person name="Oshima K."/>
            <person name="Hattori M."/>
            <person name="Shimizu H."/>
            <person name="Fukuda K."/>
            <person name="Nemoto M."/>
            <person name="Inagaki K."/>
            <person name="Tamura T."/>
        </authorList>
    </citation>
    <scope>NUCLEOTIDE SEQUENCE [LARGE SCALE GENOMIC DNA]</scope>
    <source>
        <strain evidence="1 2">FACHB-1277</strain>
    </source>
</reference>
<proteinExistence type="predicted"/>
<keyword evidence="2" id="KW-1185">Reference proteome</keyword>
<organism evidence="1 2">
    <name type="scientific">Pseudanabaena cinerea FACHB-1277</name>
    <dbReference type="NCBI Taxonomy" id="2949581"/>
    <lineage>
        <taxon>Bacteria</taxon>
        <taxon>Bacillati</taxon>
        <taxon>Cyanobacteriota</taxon>
        <taxon>Cyanophyceae</taxon>
        <taxon>Pseudanabaenales</taxon>
        <taxon>Pseudanabaenaceae</taxon>
        <taxon>Pseudanabaena</taxon>
        <taxon>Pseudanabaena cinerea</taxon>
    </lineage>
</organism>